<feature type="transmembrane region" description="Helical" evidence="1">
    <location>
        <begin position="12"/>
        <end position="32"/>
    </location>
</feature>
<name>A0A1H8PLK8_9EURY</name>
<proteinExistence type="predicted"/>
<evidence type="ECO:0000313" key="3">
    <source>
        <dbReference type="Proteomes" id="UP000199126"/>
    </source>
</evidence>
<dbReference type="OrthoDB" id="241278at2157"/>
<protein>
    <submittedName>
        <fullName evidence="2">Uncharacterized membrane protein</fullName>
    </submittedName>
</protein>
<organism evidence="2 3">
    <name type="scientific">Halogranum amylolyticum</name>
    <dbReference type="NCBI Taxonomy" id="660520"/>
    <lineage>
        <taxon>Archaea</taxon>
        <taxon>Methanobacteriati</taxon>
        <taxon>Methanobacteriota</taxon>
        <taxon>Stenosarchaea group</taxon>
        <taxon>Halobacteria</taxon>
        <taxon>Halobacteriales</taxon>
        <taxon>Haloferacaceae</taxon>
    </lineage>
</organism>
<gene>
    <name evidence="2" type="ORF">SAMN04487948_102379</name>
</gene>
<dbReference type="AlphaFoldDB" id="A0A1H8PLK8"/>
<evidence type="ECO:0000256" key="1">
    <source>
        <dbReference type="SAM" id="Phobius"/>
    </source>
</evidence>
<feature type="transmembrane region" description="Helical" evidence="1">
    <location>
        <begin position="90"/>
        <end position="109"/>
    </location>
</feature>
<feature type="transmembrane region" description="Helical" evidence="1">
    <location>
        <begin position="129"/>
        <end position="146"/>
    </location>
</feature>
<keyword evidence="1" id="KW-0812">Transmembrane</keyword>
<keyword evidence="1" id="KW-1133">Transmembrane helix</keyword>
<dbReference type="EMBL" id="FODV01000002">
    <property type="protein sequence ID" value="SEO42842.1"/>
    <property type="molecule type" value="Genomic_DNA"/>
</dbReference>
<dbReference type="RefSeq" id="WP_089821635.1">
    <property type="nucleotide sequence ID" value="NZ_FODV01000002.1"/>
</dbReference>
<accession>A0A1H8PLK8</accession>
<evidence type="ECO:0000313" key="2">
    <source>
        <dbReference type="EMBL" id="SEO42842.1"/>
    </source>
</evidence>
<keyword evidence="1" id="KW-0472">Membrane</keyword>
<feature type="transmembrane region" description="Helical" evidence="1">
    <location>
        <begin position="52"/>
        <end position="78"/>
    </location>
</feature>
<dbReference type="Pfam" id="PF10002">
    <property type="entry name" value="DUF2243"/>
    <property type="match status" value="1"/>
</dbReference>
<keyword evidence="3" id="KW-1185">Reference proteome</keyword>
<dbReference type="Proteomes" id="UP000199126">
    <property type="component" value="Unassembled WGS sequence"/>
</dbReference>
<sequence length="160" mass="16744">MNRIATQSVVGAVVFGFGLSGLVDVLFLHHVLQLHHLVSNVYDPSTLSGLRMNILADGLFSLTMLAVAGVGGGLVWAAERRAAAPLRLKPLAGATVLGVGLFDLLDVVVDHMLLGVHHATHSGAGIYDPHWVVVSLLIVGAGAYLYRHAGGNPVRSEAEA</sequence>
<reference evidence="3" key="1">
    <citation type="submission" date="2016-10" db="EMBL/GenBank/DDBJ databases">
        <authorList>
            <person name="Varghese N."/>
            <person name="Submissions S."/>
        </authorList>
    </citation>
    <scope>NUCLEOTIDE SEQUENCE [LARGE SCALE GENOMIC DNA]</scope>
    <source>
        <strain evidence="3">CGMCC 1.10121</strain>
    </source>
</reference>
<dbReference type="InterPro" id="IPR018719">
    <property type="entry name" value="DUF2243_membrane"/>
</dbReference>